<dbReference type="AlphaFoldDB" id="A0A7N9DEY5"/>
<name>A0A7N9DEY5_MACFA</name>
<evidence type="ECO:0000313" key="3">
    <source>
        <dbReference type="Proteomes" id="UP000233100"/>
    </source>
</evidence>
<proteinExistence type="predicted"/>
<organism evidence="2 3">
    <name type="scientific">Macaca fascicularis</name>
    <name type="common">Crab-eating macaque</name>
    <name type="synonym">Cynomolgus monkey</name>
    <dbReference type="NCBI Taxonomy" id="9541"/>
    <lineage>
        <taxon>Eukaryota</taxon>
        <taxon>Metazoa</taxon>
        <taxon>Chordata</taxon>
        <taxon>Craniata</taxon>
        <taxon>Vertebrata</taxon>
        <taxon>Euteleostomi</taxon>
        <taxon>Mammalia</taxon>
        <taxon>Eutheria</taxon>
        <taxon>Euarchontoglires</taxon>
        <taxon>Primates</taxon>
        <taxon>Haplorrhini</taxon>
        <taxon>Catarrhini</taxon>
        <taxon>Cercopithecidae</taxon>
        <taxon>Cercopithecinae</taxon>
        <taxon>Macaca</taxon>
    </lineage>
</organism>
<keyword evidence="3" id="KW-1185">Reference proteome</keyword>
<accession>A0A7N9DEY5</accession>
<protein>
    <submittedName>
        <fullName evidence="2">Uncharacterized protein</fullName>
    </submittedName>
</protein>
<sequence length="125" mass="14447">MSRSRMRRYLTRETQGVREFPPLAKGSGERLCHEGRCIPAQILPFSHHLNNPQTGRFPWVPTSPGPWVSITKRGSHLGRHRASYRRYFFIPQWCLEHQQDRTVPSPKKGAEAREQSGLAQQIPHP</sequence>
<reference evidence="2" key="3">
    <citation type="submission" date="2025-09" db="UniProtKB">
        <authorList>
            <consortium name="Ensembl"/>
        </authorList>
    </citation>
    <scope>IDENTIFICATION</scope>
</reference>
<reference evidence="2 3" key="1">
    <citation type="submission" date="2013-03" db="EMBL/GenBank/DDBJ databases">
        <authorList>
            <person name="Warren W."/>
            <person name="Wilson R.K."/>
        </authorList>
    </citation>
    <scope>NUCLEOTIDE SEQUENCE</scope>
</reference>
<evidence type="ECO:0000313" key="2">
    <source>
        <dbReference type="Ensembl" id="ENSMFAP00000064179.1"/>
    </source>
</evidence>
<evidence type="ECO:0000256" key="1">
    <source>
        <dbReference type="SAM" id="MobiDB-lite"/>
    </source>
</evidence>
<reference evidence="2" key="2">
    <citation type="submission" date="2025-08" db="UniProtKB">
        <authorList>
            <consortium name="Ensembl"/>
        </authorList>
    </citation>
    <scope>IDENTIFICATION</scope>
</reference>
<dbReference type="Proteomes" id="UP000233100">
    <property type="component" value="Chromosome 3"/>
</dbReference>
<feature type="region of interest" description="Disordered" evidence="1">
    <location>
        <begin position="100"/>
        <end position="125"/>
    </location>
</feature>
<dbReference type="Ensembl" id="ENSMFAT00000098298.1">
    <property type="protein sequence ID" value="ENSMFAP00000064179.1"/>
    <property type="gene ID" value="ENSMFAG00000057766.1"/>
</dbReference>
<dbReference type="GeneTree" id="ENSGT00980000202101"/>